<feature type="transmembrane region" description="Helical" evidence="2">
    <location>
        <begin position="314"/>
        <end position="337"/>
    </location>
</feature>
<dbReference type="Gene3D" id="1.10.510.10">
    <property type="entry name" value="Transferase(Phosphotransferase) domain 1"/>
    <property type="match status" value="1"/>
</dbReference>
<dbReference type="Proteomes" id="UP001281761">
    <property type="component" value="Unassembled WGS sequence"/>
</dbReference>
<keyword evidence="2" id="KW-0812">Transmembrane</keyword>
<dbReference type="SUPFAM" id="SSF56112">
    <property type="entry name" value="Protein kinase-like (PK-like)"/>
    <property type="match status" value="1"/>
</dbReference>
<gene>
    <name evidence="4" type="ORF">BLNAU_18789</name>
</gene>
<comment type="caution">
    <text evidence="4">The sequence shown here is derived from an EMBL/GenBank/DDBJ whole genome shotgun (WGS) entry which is preliminary data.</text>
</comment>
<dbReference type="InterPro" id="IPR011009">
    <property type="entry name" value="Kinase-like_dom_sf"/>
</dbReference>
<evidence type="ECO:0000256" key="1">
    <source>
        <dbReference type="SAM" id="MobiDB-lite"/>
    </source>
</evidence>
<dbReference type="InterPro" id="IPR001245">
    <property type="entry name" value="Ser-Thr/Tyr_kinase_cat_dom"/>
</dbReference>
<feature type="compositionally biased region" description="Basic and acidic residues" evidence="1">
    <location>
        <begin position="500"/>
        <end position="521"/>
    </location>
</feature>
<protein>
    <recommendedName>
        <fullName evidence="3">Serine-threonine/tyrosine-protein kinase catalytic domain-containing protein</fullName>
    </recommendedName>
</protein>
<organism evidence="4 5">
    <name type="scientific">Blattamonas nauphoetae</name>
    <dbReference type="NCBI Taxonomy" id="2049346"/>
    <lineage>
        <taxon>Eukaryota</taxon>
        <taxon>Metamonada</taxon>
        <taxon>Preaxostyla</taxon>
        <taxon>Oxymonadida</taxon>
        <taxon>Blattamonas</taxon>
    </lineage>
</organism>
<evidence type="ECO:0000313" key="4">
    <source>
        <dbReference type="EMBL" id="KAK2946268.1"/>
    </source>
</evidence>
<feature type="domain" description="Serine-threonine/tyrosine-protein kinase catalytic" evidence="3">
    <location>
        <begin position="493"/>
        <end position="603"/>
    </location>
</feature>
<feature type="region of interest" description="Disordered" evidence="1">
    <location>
        <begin position="500"/>
        <end position="527"/>
    </location>
</feature>
<name>A0ABQ9X3C8_9EUKA</name>
<proteinExistence type="predicted"/>
<evidence type="ECO:0000256" key="2">
    <source>
        <dbReference type="SAM" id="Phobius"/>
    </source>
</evidence>
<evidence type="ECO:0000259" key="3">
    <source>
        <dbReference type="Pfam" id="PF07714"/>
    </source>
</evidence>
<dbReference type="EMBL" id="JARBJD010000232">
    <property type="protein sequence ID" value="KAK2946268.1"/>
    <property type="molecule type" value="Genomic_DNA"/>
</dbReference>
<dbReference type="Pfam" id="PF07714">
    <property type="entry name" value="PK_Tyr_Ser-Thr"/>
    <property type="match status" value="1"/>
</dbReference>
<reference evidence="4 5" key="1">
    <citation type="journal article" date="2022" name="bioRxiv">
        <title>Genomics of Preaxostyla Flagellates Illuminates Evolutionary Transitions and the Path Towards Mitochondrial Loss.</title>
        <authorList>
            <person name="Novak L.V.F."/>
            <person name="Treitli S.C."/>
            <person name="Pyrih J."/>
            <person name="Halakuc P."/>
            <person name="Pipaliya S.V."/>
            <person name="Vacek V."/>
            <person name="Brzon O."/>
            <person name="Soukal P."/>
            <person name="Eme L."/>
            <person name="Dacks J.B."/>
            <person name="Karnkowska A."/>
            <person name="Elias M."/>
            <person name="Hampl V."/>
        </authorList>
    </citation>
    <scope>NUCLEOTIDE SEQUENCE [LARGE SCALE GENOMIC DNA]</scope>
    <source>
        <strain evidence="4">NAU3</strain>
        <tissue evidence="4">Gut</tissue>
    </source>
</reference>
<evidence type="ECO:0000313" key="5">
    <source>
        <dbReference type="Proteomes" id="UP001281761"/>
    </source>
</evidence>
<keyword evidence="2" id="KW-1133">Transmembrane helix</keyword>
<keyword evidence="5" id="KW-1185">Reference proteome</keyword>
<keyword evidence="2" id="KW-0472">Membrane</keyword>
<sequence>MKVSVKSGETMKPELFVSGWPSLEEGEGMISVREASLLMNHVDVELVLSPSLIFVVVVNGTLTVESSSFVGSSPSLSSTFNSEPITCSWLSGAFFLKNSTTKLVSSSFSHLASGALNMKGGNLSVESSSFFENTQNHPLFHSARRNIHCSDGGIITIGSLNGGDGSSEKHPHLWLSHDNCVLNGEDVNANAPLFIRTLSETSTSTLNKTSKAFDLRMEGTTLIPCSLFLEVFETKKDETVGKTIRIGLSEDSTDSFNETEIKMSVPVLSMAGFEKSLEWSGRLVYGLNETTSSFVIQFNSMDRASQAARDNMKWWIPLVVSLVCLLIIIVIVVVIFWHRRKQASKMNSSKADLEPQEMMMDKIEDCDVPTVEMVNTSSARGLNGNTRFAAVEGQEPTRNDNAGEMDSLIPETDRVDALCVTEEKFETVVVNKRHTLYEKLHVEKMGIDRVRVGQMIVRGLAELARRNQTSTGLRLSSHMVLFSESGEVCLRVKGEKEDMSEFGEKGKSDVRWRSPEQKNESGLEGDVEPEQVTVFRLGLVLYEIETGHVPFGETDEVNASRALHAGTVPKMEGVGEEMQKLIVSCLSVTPGTRPSLSTIGSQLKEIGKPVG</sequence>
<accession>A0ABQ9X3C8</accession>